<sequence>MSFVMVAPETLVAAAAQLQGIGSALSAANAAAAAPITAVAGAGTDEVSAAVAALFSAQGQAYQRLSAQAAMFQDSFVRALAAGAGSYAAAEAAAADPCKTCWA</sequence>
<name>A0A7I7MN71_9MYCO</name>
<gene>
    <name evidence="2" type="ORF">MSHI_11530</name>
</gene>
<evidence type="ECO:0000259" key="1">
    <source>
        <dbReference type="Pfam" id="PF00934"/>
    </source>
</evidence>
<dbReference type="KEGG" id="mshj:MSHI_11530"/>
<dbReference type="AlphaFoldDB" id="A0A7I7MN71"/>
<feature type="domain" description="PE" evidence="1">
    <location>
        <begin position="4"/>
        <end position="94"/>
    </location>
</feature>
<dbReference type="Gene3D" id="1.10.287.850">
    <property type="entry name" value="HP0062-like domain"/>
    <property type="match status" value="1"/>
</dbReference>
<protein>
    <recommendedName>
        <fullName evidence="1">PE domain-containing protein</fullName>
    </recommendedName>
</protein>
<dbReference type="Pfam" id="PF00934">
    <property type="entry name" value="PE"/>
    <property type="match status" value="1"/>
</dbReference>
<dbReference type="InterPro" id="IPR000084">
    <property type="entry name" value="PE-PGRS_N"/>
</dbReference>
<keyword evidence="3" id="KW-1185">Reference proteome</keyword>
<evidence type="ECO:0000313" key="3">
    <source>
        <dbReference type="Proteomes" id="UP000467236"/>
    </source>
</evidence>
<dbReference type="InterPro" id="IPR038332">
    <property type="entry name" value="PPE_sf"/>
</dbReference>
<evidence type="ECO:0000313" key="2">
    <source>
        <dbReference type="EMBL" id="BBX73247.1"/>
    </source>
</evidence>
<dbReference type="OrthoDB" id="4753186at2"/>
<dbReference type="Proteomes" id="UP000467236">
    <property type="component" value="Chromosome"/>
</dbReference>
<organism evidence="2 3">
    <name type="scientific">Mycobacterium shinjukuense</name>
    <dbReference type="NCBI Taxonomy" id="398694"/>
    <lineage>
        <taxon>Bacteria</taxon>
        <taxon>Bacillati</taxon>
        <taxon>Actinomycetota</taxon>
        <taxon>Actinomycetes</taxon>
        <taxon>Mycobacteriales</taxon>
        <taxon>Mycobacteriaceae</taxon>
        <taxon>Mycobacterium</taxon>
    </lineage>
</organism>
<dbReference type="SUPFAM" id="SSF140459">
    <property type="entry name" value="PE/PPE dimer-like"/>
    <property type="match status" value="1"/>
</dbReference>
<proteinExistence type="predicted"/>
<reference evidence="2 3" key="1">
    <citation type="journal article" date="2019" name="Emerg. Microbes Infect.">
        <title>Comprehensive subspecies identification of 175 nontuberculous mycobacteria species based on 7547 genomic profiles.</title>
        <authorList>
            <person name="Matsumoto Y."/>
            <person name="Kinjo T."/>
            <person name="Motooka D."/>
            <person name="Nabeya D."/>
            <person name="Jung N."/>
            <person name="Uechi K."/>
            <person name="Horii T."/>
            <person name="Iida T."/>
            <person name="Fujita J."/>
            <person name="Nakamura S."/>
        </authorList>
    </citation>
    <scope>NUCLEOTIDE SEQUENCE [LARGE SCALE GENOMIC DNA]</scope>
    <source>
        <strain evidence="2 3">JCM 14233</strain>
    </source>
</reference>
<dbReference type="EMBL" id="AP022575">
    <property type="protein sequence ID" value="BBX73247.1"/>
    <property type="molecule type" value="Genomic_DNA"/>
</dbReference>
<dbReference type="RefSeq" id="WP_142272101.1">
    <property type="nucleotide sequence ID" value="NZ_AP022575.1"/>
</dbReference>
<accession>A0A7I7MN71</accession>